<dbReference type="NCBIfam" id="TIGR01143">
    <property type="entry name" value="murF"/>
    <property type="match status" value="1"/>
</dbReference>
<dbReference type="InterPro" id="IPR051046">
    <property type="entry name" value="MurCDEF_CellWall_CoF430Synth"/>
</dbReference>
<dbReference type="SUPFAM" id="SSF53623">
    <property type="entry name" value="MurD-like peptide ligases, catalytic domain"/>
    <property type="match status" value="1"/>
</dbReference>
<keyword evidence="6 10" id="KW-0133">Cell shape</keyword>
<feature type="domain" description="Mur ligase C-terminal" evidence="13">
    <location>
        <begin position="324"/>
        <end position="436"/>
    </location>
</feature>
<dbReference type="GO" id="GO:0071555">
    <property type="term" value="P:cell wall organization"/>
    <property type="evidence" value="ECO:0007669"/>
    <property type="project" value="UniProtKB-KW"/>
</dbReference>
<dbReference type="SUPFAM" id="SSF63418">
    <property type="entry name" value="MurE/MurF N-terminal domain"/>
    <property type="match status" value="1"/>
</dbReference>
<feature type="domain" description="Mur ligase N-terminal catalytic" evidence="12">
    <location>
        <begin position="29"/>
        <end position="72"/>
    </location>
</feature>
<dbReference type="PANTHER" id="PTHR43024">
    <property type="entry name" value="UDP-N-ACETYLMURAMOYL-TRIPEPTIDE--D-ALANYL-D-ALANINE LIGASE"/>
    <property type="match status" value="1"/>
</dbReference>
<dbReference type="eggNOG" id="COG0770">
    <property type="taxonomic scope" value="Bacteria"/>
</dbReference>
<evidence type="ECO:0000313" key="15">
    <source>
        <dbReference type="EMBL" id="AFZ49550.1"/>
    </source>
</evidence>
<dbReference type="InterPro" id="IPR035911">
    <property type="entry name" value="MurE/MurF_N"/>
</dbReference>
<evidence type="ECO:0000256" key="8">
    <source>
        <dbReference type="ARBA" id="ARBA00023306"/>
    </source>
</evidence>
<dbReference type="InterPro" id="IPR000713">
    <property type="entry name" value="Mur_ligase_N"/>
</dbReference>
<evidence type="ECO:0000256" key="4">
    <source>
        <dbReference type="ARBA" id="ARBA00022741"/>
    </source>
</evidence>
<dbReference type="UniPathway" id="UPA00219"/>
<comment type="similarity">
    <text evidence="10">Belongs to the MurCDEF family. MurF subfamily.</text>
</comment>
<evidence type="ECO:0000256" key="9">
    <source>
        <dbReference type="ARBA" id="ARBA00023316"/>
    </source>
</evidence>
<keyword evidence="1 10" id="KW-0963">Cytoplasm</keyword>
<dbReference type="GO" id="GO:0005737">
    <property type="term" value="C:cytoplasm"/>
    <property type="evidence" value="ECO:0007669"/>
    <property type="project" value="UniProtKB-SubCell"/>
</dbReference>
<keyword evidence="2 10" id="KW-0436">Ligase</keyword>
<keyword evidence="7 10" id="KW-0573">Peptidoglycan synthesis</keyword>
<evidence type="ECO:0000256" key="3">
    <source>
        <dbReference type="ARBA" id="ARBA00022618"/>
    </source>
</evidence>
<evidence type="ECO:0000256" key="2">
    <source>
        <dbReference type="ARBA" id="ARBA00022598"/>
    </source>
</evidence>
<reference evidence="15" key="1">
    <citation type="submission" date="2012-04" db="EMBL/GenBank/DDBJ databases">
        <title>Finished genome of Dactylococcopsis salina PCC 8305.</title>
        <authorList>
            <consortium name="US DOE Joint Genome Institute"/>
            <person name="Gugger M."/>
            <person name="Coursin T."/>
            <person name="Rippka R."/>
            <person name="Tandeau De Marsac N."/>
            <person name="Huntemann M."/>
            <person name="Wei C.-L."/>
            <person name="Han J."/>
            <person name="Detter J.C."/>
            <person name="Han C."/>
            <person name="Tapia R."/>
            <person name="Daligault H."/>
            <person name="Chen A."/>
            <person name="Krypides N."/>
            <person name="Mavromatis K."/>
            <person name="Markowitz V."/>
            <person name="Szeto E."/>
            <person name="Ivanova N."/>
            <person name="Ovchinnikova G."/>
            <person name="Pagani I."/>
            <person name="Pati A."/>
            <person name="Goodwin L."/>
            <person name="Peters L."/>
            <person name="Pitluck S."/>
            <person name="Woyke T."/>
            <person name="Kerfeld C."/>
        </authorList>
    </citation>
    <scope>NUCLEOTIDE SEQUENCE [LARGE SCALE GENOMIC DNA]</scope>
    <source>
        <strain evidence="15">PCC 8305</strain>
    </source>
</reference>
<dbReference type="Pfam" id="PF08245">
    <property type="entry name" value="Mur_ligase_M"/>
    <property type="match status" value="1"/>
</dbReference>
<dbReference type="Pfam" id="PF02875">
    <property type="entry name" value="Mur_ligase_C"/>
    <property type="match status" value="1"/>
</dbReference>
<comment type="pathway">
    <text evidence="10 11">Cell wall biogenesis; peptidoglycan biosynthesis.</text>
</comment>
<dbReference type="InterPro" id="IPR013221">
    <property type="entry name" value="Mur_ligase_cen"/>
</dbReference>
<feature type="domain" description="Mur ligase central" evidence="14">
    <location>
        <begin position="115"/>
        <end position="293"/>
    </location>
</feature>
<gene>
    <name evidence="10" type="primary">murF</name>
    <name evidence="15" type="ORF">Dacsa_0801</name>
</gene>
<comment type="function">
    <text evidence="10 11">Involved in cell wall formation. Catalyzes the final step in the synthesis of UDP-N-acetylmuramoyl-pentapeptide, the precursor of murein.</text>
</comment>
<dbReference type="InterPro" id="IPR036615">
    <property type="entry name" value="Mur_ligase_C_dom_sf"/>
</dbReference>
<accession>K9YT62</accession>
<evidence type="ECO:0000256" key="6">
    <source>
        <dbReference type="ARBA" id="ARBA00022960"/>
    </source>
</evidence>
<evidence type="ECO:0000256" key="1">
    <source>
        <dbReference type="ARBA" id="ARBA00022490"/>
    </source>
</evidence>
<dbReference type="GO" id="GO:0008766">
    <property type="term" value="F:UDP-N-acetylmuramoylalanyl-D-glutamyl-2,6-diaminopimelate-D-alanyl-D-alanine ligase activity"/>
    <property type="evidence" value="ECO:0007669"/>
    <property type="project" value="RHEA"/>
</dbReference>
<dbReference type="PATRIC" id="fig|13035.3.peg.892"/>
<evidence type="ECO:0000259" key="12">
    <source>
        <dbReference type="Pfam" id="PF01225"/>
    </source>
</evidence>
<dbReference type="GO" id="GO:0051301">
    <property type="term" value="P:cell division"/>
    <property type="evidence" value="ECO:0007669"/>
    <property type="project" value="UniProtKB-KW"/>
</dbReference>
<keyword evidence="5 10" id="KW-0067">ATP-binding</keyword>
<dbReference type="Pfam" id="PF01225">
    <property type="entry name" value="Mur_ligase"/>
    <property type="match status" value="1"/>
</dbReference>
<dbReference type="SUPFAM" id="SSF53244">
    <property type="entry name" value="MurD-like peptide ligases, peptide-binding domain"/>
    <property type="match status" value="1"/>
</dbReference>
<dbReference type="Proteomes" id="UP000010482">
    <property type="component" value="Chromosome"/>
</dbReference>
<dbReference type="InterPro" id="IPR004101">
    <property type="entry name" value="Mur_ligase_C"/>
</dbReference>
<dbReference type="STRING" id="13035.Dacsa_0801"/>
<evidence type="ECO:0000256" key="5">
    <source>
        <dbReference type="ARBA" id="ARBA00022840"/>
    </source>
</evidence>
<proteinExistence type="inferred from homology"/>
<keyword evidence="3 10" id="KW-0132">Cell division</keyword>
<comment type="catalytic activity">
    <reaction evidence="10 11">
        <text>D-alanyl-D-alanine + UDP-N-acetyl-alpha-D-muramoyl-L-alanyl-gamma-D-glutamyl-meso-2,6-diaminopimelate + ATP = UDP-N-acetyl-alpha-D-muramoyl-L-alanyl-gamma-D-glutamyl-meso-2,6-diaminopimeloyl-D-alanyl-D-alanine + ADP + phosphate + H(+)</text>
        <dbReference type="Rhea" id="RHEA:28374"/>
        <dbReference type="ChEBI" id="CHEBI:15378"/>
        <dbReference type="ChEBI" id="CHEBI:30616"/>
        <dbReference type="ChEBI" id="CHEBI:43474"/>
        <dbReference type="ChEBI" id="CHEBI:57822"/>
        <dbReference type="ChEBI" id="CHEBI:61386"/>
        <dbReference type="ChEBI" id="CHEBI:83905"/>
        <dbReference type="ChEBI" id="CHEBI:456216"/>
        <dbReference type="EC" id="6.3.2.10"/>
    </reaction>
</comment>
<dbReference type="AlphaFoldDB" id="K9YT62"/>
<dbReference type="GO" id="GO:0047480">
    <property type="term" value="F:UDP-N-acetylmuramoyl-tripeptide-D-alanyl-D-alanine ligase activity"/>
    <property type="evidence" value="ECO:0007669"/>
    <property type="project" value="UniProtKB-UniRule"/>
</dbReference>
<dbReference type="EC" id="6.3.2.10" evidence="10 11"/>
<evidence type="ECO:0000313" key="16">
    <source>
        <dbReference type="Proteomes" id="UP000010482"/>
    </source>
</evidence>
<dbReference type="HAMAP" id="MF_02019">
    <property type="entry name" value="MurF"/>
    <property type="match status" value="1"/>
</dbReference>
<dbReference type="PANTHER" id="PTHR43024:SF1">
    <property type="entry name" value="UDP-N-ACETYLMURAMOYL-TRIPEPTIDE--D-ALANYL-D-ALANINE LIGASE"/>
    <property type="match status" value="1"/>
</dbReference>
<dbReference type="GO" id="GO:0005524">
    <property type="term" value="F:ATP binding"/>
    <property type="evidence" value="ECO:0007669"/>
    <property type="project" value="UniProtKB-UniRule"/>
</dbReference>
<dbReference type="HOGENOM" id="CLU_031507_4_0_3"/>
<dbReference type="GO" id="GO:0008360">
    <property type="term" value="P:regulation of cell shape"/>
    <property type="evidence" value="ECO:0007669"/>
    <property type="project" value="UniProtKB-KW"/>
</dbReference>
<dbReference type="RefSeq" id="WP_015228562.1">
    <property type="nucleotide sequence ID" value="NC_019780.1"/>
</dbReference>
<protein>
    <recommendedName>
        <fullName evidence="10 11">UDP-N-acetylmuramoyl-tripeptide--D-alanyl-D-alanine ligase</fullName>
        <ecNumber evidence="10 11">6.3.2.10</ecNumber>
    </recommendedName>
    <alternativeName>
        <fullName evidence="10">D-alanyl-D-alanine-adding enzyme</fullName>
    </alternativeName>
</protein>
<dbReference type="Gene3D" id="3.40.1390.10">
    <property type="entry name" value="MurE/MurF, N-terminal domain"/>
    <property type="match status" value="1"/>
</dbReference>
<dbReference type="EMBL" id="CP003944">
    <property type="protein sequence ID" value="AFZ49550.1"/>
    <property type="molecule type" value="Genomic_DNA"/>
</dbReference>
<dbReference type="GO" id="GO:0009252">
    <property type="term" value="P:peptidoglycan biosynthetic process"/>
    <property type="evidence" value="ECO:0007669"/>
    <property type="project" value="UniProtKB-UniRule"/>
</dbReference>
<evidence type="ECO:0000259" key="13">
    <source>
        <dbReference type="Pfam" id="PF02875"/>
    </source>
</evidence>
<comment type="subcellular location">
    <subcellularLocation>
        <location evidence="10 11">Cytoplasm</location>
    </subcellularLocation>
</comment>
<organism evidence="15 16">
    <name type="scientific">Dactylococcopsis salina (strain PCC 8305)</name>
    <name type="common">Myxobactron salinum</name>
    <dbReference type="NCBI Taxonomy" id="13035"/>
    <lineage>
        <taxon>Bacteria</taxon>
        <taxon>Bacillati</taxon>
        <taxon>Cyanobacteriota</taxon>
        <taxon>Cyanophyceae</taxon>
        <taxon>Nodosilineales</taxon>
        <taxon>Cymatolegaceae</taxon>
        <taxon>Dactylococcopsis</taxon>
    </lineage>
</organism>
<dbReference type="InterPro" id="IPR005863">
    <property type="entry name" value="UDP-N-AcMur_synth"/>
</dbReference>
<dbReference type="Gene3D" id="3.90.190.20">
    <property type="entry name" value="Mur ligase, C-terminal domain"/>
    <property type="match status" value="1"/>
</dbReference>
<evidence type="ECO:0000256" key="11">
    <source>
        <dbReference type="RuleBase" id="RU004136"/>
    </source>
</evidence>
<name>K9YT62_DACS8</name>
<keyword evidence="4 10" id="KW-0547">Nucleotide-binding</keyword>
<dbReference type="KEGG" id="dsl:Dacsa_0801"/>
<feature type="binding site" evidence="10">
    <location>
        <begin position="117"/>
        <end position="123"/>
    </location>
    <ligand>
        <name>ATP</name>
        <dbReference type="ChEBI" id="CHEBI:30616"/>
    </ligand>
</feature>
<dbReference type="InterPro" id="IPR036565">
    <property type="entry name" value="Mur-like_cat_sf"/>
</dbReference>
<sequence>MSPEITLPILAHIIQPSRESLTQDWQDRKITGIETDTRVLKPGEVFVALVGEKFDGHHFLENAVRSRASALILNQDFSGTIPDEIPQFYVQNTLTAYQKIAHWWRQQHQIPVIGITGSVGKTTTKELIAGVLSRYGKVLKTEGNYNNEIGVPKTLLRLNAEHDYAVVEMAMRAKGEIAQLTDITQPTIGLITNVGTAHIGRLGSRSAIAQAKCELLAQMPKTATAILNHDNQRLINTAATVWEGNTLTYGLEGGDIHGRLIDSETLAVDDFNFPLPLAGTHNASNYLAAITVAKALNLDLTPLQAGIEVTLPGARSRRHVLPNDILFLDETYNAGVESMIASLQLLKDTPGKRHLAVLGTMKELGSESASLHSQVGDTIARLHLDHLLVLVDEPETEAIATAATAIKSECFEDKNALVNRLREILTPGDRVLFKASHSVGLDQVLAQFIN</sequence>
<keyword evidence="9 10" id="KW-0961">Cell wall biogenesis/degradation</keyword>
<evidence type="ECO:0000259" key="14">
    <source>
        <dbReference type="Pfam" id="PF08245"/>
    </source>
</evidence>
<evidence type="ECO:0000256" key="10">
    <source>
        <dbReference type="HAMAP-Rule" id="MF_02019"/>
    </source>
</evidence>
<keyword evidence="16" id="KW-1185">Reference proteome</keyword>
<evidence type="ECO:0000256" key="7">
    <source>
        <dbReference type="ARBA" id="ARBA00022984"/>
    </source>
</evidence>
<keyword evidence="8 10" id="KW-0131">Cell cycle</keyword>
<dbReference type="Gene3D" id="3.40.1190.10">
    <property type="entry name" value="Mur-like, catalytic domain"/>
    <property type="match status" value="1"/>
</dbReference>